<reference evidence="9 10" key="1">
    <citation type="submission" date="2016-10" db="EMBL/GenBank/DDBJ databases">
        <authorList>
            <person name="de Groot N.N."/>
        </authorList>
    </citation>
    <scope>NUCLEOTIDE SEQUENCE [LARGE SCALE GENOMIC DNA]</scope>
    <source>
        <strain evidence="9 10">DSM 16199</strain>
    </source>
</reference>
<dbReference type="AlphaFoldDB" id="A0A1I4GZU6"/>
<dbReference type="PROSITE" id="PS51257">
    <property type="entry name" value="PROKAR_LIPOPROTEIN"/>
    <property type="match status" value="1"/>
</dbReference>
<evidence type="ECO:0000256" key="7">
    <source>
        <dbReference type="SAM" id="SignalP"/>
    </source>
</evidence>
<dbReference type="EMBL" id="FOTF01000015">
    <property type="protein sequence ID" value="SFL35592.1"/>
    <property type="molecule type" value="Genomic_DNA"/>
</dbReference>
<dbReference type="Gene3D" id="3.30.2010.10">
    <property type="entry name" value="Metalloproteases ('zincins'), catalytic domain"/>
    <property type="match status" value="1"/>
</dbReference>
<evidence type="ECO:0000256" key="2">
    <source>
        <dbReference type="ARBA" id="ARBA00022723"/>
    </source>
</evidence>
<keyword evidence="1 6" id="KW-0645">Protease</keyword>
<dbReference type="GO" id="GO:0004222">
    <property type="term" value="F:metalloendopeptidase activity"/>
    <property type="evidence" value="ECO:0007669"/>
    <property type="project" value="InterPro"/>
</dbReference>
<evidence type="ECO:0000256" key="6">
    <source>
        <dbReference type="RuleBase" id="RU003983"/>
    </source>
</evidence>
<proteinExistence type="inferred from homology"/>
<dbReference type="PANTHER" id="PTHR22726:SF1">
    <property type="entry name" value="METALLOENDOPEPTIDASE OMA1, MITOCHONDRIAL"/>
    <property type="match status" value="1"/>
</dbReference>
<comment type="cofactor">
    <cofactor evidence="6">
        <name>Zn(2+)</name>
        <dbReference type="ChEBI" id="CHEBI:29105"/>
    </cofactor>
    <text evidence="6">Binds 1 zinc ion per subunit.</text>
</comment>
<sequence length="255" mass="26925">MFRLTFGIIVAASLAGCAVSPDARAPQQTTASPAPVVPDVMPDTMPAAVAAAEPDARASVRSLIAAVDAIEPVAEAMCRDRSPTLNCDFEFAIDMNPNAQPNAFQTLDKSGRPLIAMTVALLAETRNADEIAFILSHEAAHHIEGHLDRQRRNATIGAAIMGQLVGLSDDPAVGRKAAEFGAAIGARTYSKDFELEADTLGTIIAAQAGYNPLRGADFFFRIPDPGNTFLGTHPANADRLRVVTRTAARLGFTNS</sequence>
<evidence type="ECO:0000256" key="5">
    <source>
        <dbReference type="ARBA" id="ARBA00023049"/>
    </source>
</evidence>
<organism evidence="9 10">
    <name type="scientific">Loktanella salsilacus</name>
    <dbReference type="NCBI Taxonomy" id="195913"/>
    <lineage>
        <taxon>Bacteria</taxon>
        <taxon>Pseudomonadati</taxon>
        <taxon>Pseudomonadota</taxon>
        <taxon>Alphaproteobacteria</taxon>
        <taxon>Rhodobacterales</taxon>
        <taxon>Roseobacteraceae</taxon>
        <taxon>Loktanella</taxon>
    </lineage>
</organism>
<keyword evidence="7" id="KW-0732">Signal</keyword>
<dbReference type="GO" id="GO:0046872">
    <property type="term" value="F:metal ion binding"/>
    <property type="evidence" value="ECO:0007669"/>
    <property type="project" value="UniProtKB-KW"/>
</dbReference>
<gene>
    <name evidence="9" type="ORF">SAMN04488004_11539</name>
</gene>
<dbReference type="Pfam" id="PF01435">
    <property type="entry name" value="Peptidase_M48"/>
    <property type="match status" value="1"/>
</dbReference>
<dbReference type="RefSeq" id="WP_090190348.1">
    <property type="nucleotide sequence ID" value="NZ_CP072991.1"/>
</dbReference>
<accession>A0A1I4GZU6</accession>
<evidence type="ECO:0000313" key="9">
    <source>
        <dbReference type="EMBL" id="SFL35592.1"/>
    </source>
</evidence>
<keyword evidence="2" id="KW-0479">Metal-binding</keyword>
<protein>
    <submittedName>
        <fullName evidence="9">Peptidase family M48</fullName>
    </submittedName>
</protein>
<comment type="similarity">
    <text evidence="6">Belongs to the peptidase M48 family.</text>
</comment>
<feature type="domain" description="Peptidase M48" evidence="8">
    <location>
        <begin position="95"/>
        <end position="245"/>
    </location>
</feature>
<dbReference type="Proteomes" id="UP000199550">
    <property type="component" value="Unassembled WGS sequence"/>
</dbReference>
<evidence type="ECO:0000256" key="4">
    <source>
        <dbReference type="ARBA" id="ARBA00022833"/>
    </source>
</evidence>
<dbReference type="GO" id="GO:0016020">
    <property type="term" value="C:membrane"/>
    <property type="evidence" value="ECO:0007669"/>
    <property type="project" value="TreeGrafter"/>
</dbReference>
<dbReference type="OrthoDB" id="7338723at2"/>
<evidence type="ECO:0000313" key="10">
    <source>
        <dbReference type="Proteomes" id="UP000199550"/>
    </source>
</evidence>
<evidence type="ECO:0000256" key="1">
    <source>
        <dbReference type="ARBA" id="ARBA00022670"/>
    </source>
</evidence>
<keyword evidence="5 6" id="KW-0482">Metalloprotease</keyword>
<evidence type="ECO:0000259" key="8">
    <source>
        <dbReference type="Pfam" id="PF01435"/>
    </source>
</evidence>
<dbReference type="InterPro" id="IPR001915">
    <property type="entry name" value="Peptidase_M48"/>
</dbReference>
<name>A0A1I4GZU6_9RHOB</name>
<keyword evidence="3 6" id="KW-0378">Hydrolase</keyword>
<dbReference type="PANTHER" id="PTHR22726">
    <property type="entry name" value="METALLOENDOPEPTIDASE OMA1"/>
    <property type="match status" value="1"/>
</dbReference>
<keyword evidence="10" id="KW-1185">Reference proteome</keyword>
<dbReference type="GO" id="GO:0051603">
    <property type="term" value="P:proteolysis involved in protein catabolic process"/>
    <property type="evidence" value="ECO:0007669"/>
    <property type="project" value="TreeGrafter"/>
</dbReference>
<evidence type="ECO:0000256" key="3">
    <source>
        <dbReference type="ARBA" id="ARBA00022801"/>
    </source>
</evidence>
<feature type="chain" id="PRO_5011653148" evidence="7">
    <location>
        <begin position="26"/>
        <end position="255"/>
    </location>
</feature>
<dbReference type="InterPro" id="IPR051156">
    <property type="entry name" value="Mito/Outer_Membr_Metalloprot"/>
</dbReference>
<feature type="signal peptide" evidence="7">
    <location>
        <begin position="1"/>
        <end position="25"/>
    </location>
</feature>
<keyword evidence="4 6" id="KW-0862">Zinc</keyword>
<dbReference type="STRING" id="195913.SAMN04488004_11539"/>